<accession>A0AAW1S4G6</accession>
<dbReference type="PANTHER" id="PTHR37203">
    <property type="match status" value="1"/>
</dbReference>
<dbReference type="Proteomes" id="UP001438707">
    <property type="component" value="Unassembled WGS sequence"/>
</dbReference>
<dbReference type="EMBL" id="JALJOS010000003">
    <property type="protein sequence ID" value="KAK9841154.1"/>
    <property type="molecule type" value="Genomic_DNA"/>
</dbReference>
<dbReference type="PANTHER" id="PTHR37203:SF3">
    <property type="entry name" value="SLR0975 PROTEIN"/>
    <property type="match status" value="1"/>
</dbReference>
<protein>
    <submittedName>
        <fullName evidence="2">Uncharacterized protein</fullName>
    </submittedName>
</protein>
<evidence type="ECO:0000256" key="1">
    <source>
        <dbReference type="SAM" id="MobiDB-lite"/>
    </source>
</evidence>
<dbReference type="AlphaFoldDB" id="A0AAW1S4G6"/>
<feature type="region of interest" description="Disordered" evidence="1">
    <location>
        <begin position="1"/>
        <end position="35"/>
    </location>
</feature>
<evidence type="ECO:0000313" key="2">
    <source>
        <dbReference type="EMBL" id="KAK9841154.1"/>
    </source>
</evidence>
<feature type="compositionally biased region" description="Basic and acidic residues" evidence="1">
    <location>
        <begin position="16"/>
        <end position="35"/>
    </location>
</feature>
<name>A0AAW1S4G6_9CHLO</name>
<gene>
    <name evidence="2" type="ORF">WJX74_001018</name>
</gene>
<sequence>MQNQELHHQGHLARGLLERSAPRAESTCRAHDRQQPVRRVDRDVDEDLWEVLELATEDELESIHGILYGSSLMSPLIKSIVKDNEPAAVGRRSRRSLMSRIESRFRFLAADSAATLRGYRPSYREILLRMRDSLAVDCPGTLATQDLEVEIFLYMLQNQLNDSAPSMTSPQSQVDRGPVRPSQRAQPASRQRSRSSQPGWVQSLTHPLYLAGHELLPTLLKLGSAVSLDSTRTATLRHLGARFVAHRARHQAALQMLARCGATRGAACAVRQRAAAEAARNGMAATAARYGTVRGALGVLGPMMWGWLAVDVALKAIGTDYGRIARAIVALAQIRLLRTYGWTSQQQAAQ</sequence>
<comment type="caution">
    <text evidence="2">The sequence shown here is derived from an EMBL/GenBank/DDBJ whole genome shotgun (WGS) entry which is preliminary data.</text>
</comment>
<evidence type="ECO:0000313" key="3">
    <source>
        <dbReference type="Proteomes" id="UP001438707"/>
    </source>
</evidence>
<feature type="compositionally biased region" description="Polar residues" evidence="1">
    <location>
        <begin position="163"/>
        <end position="174"/>
    </location>
</feature>
<proteinExistence type="predicted"/>
<reference evidence="2 3" key="1">
    <citation type="journal article" date="2024" name="Nat. Commun.">
        <title>Phylogenomics reveals the evolutionary origins of lichenization in chlorophyte algae.</title>
        <authorList>
            <person name="Puginier C."/>
            <person name="Libourel C."/>
            <person name="Otte J."/>
            <person name="Skaloud P."/>
            <person name="Haon M."/>
            <person name="Grisel S."/>
            <person name="Petersen M."/>
            <person name="Berrin J.G."/>
            <person name="Delaux P.M."/>
            <person name="Dal Grande F."/>
            <person name="Keller J."/>
        </authorList>
    </citation>
    <scope>NUCLEOTIDE SEQUENCE [LARGE SCALE GENOMIC DNA]</scope>
    <source>
        <strain evidence="2 3">SAG 2145</strain>
    </source>
</reference>
<feature type="region of interest" description="Disordered" evidence="1">
    <location>
        <begin position="163"/>
        <end position="199"/>
    </location>
</feature>
<keyword evidence="3" id="KW-1185">Reference proteome</keyword>
<feature type="compositionally biased region" description="Low complexity" evidence="1">
    <location>
        <begin position="180"/>
        <end position="198"/>
    </location>
</feature>
<organism evidence="2 3">
    <name type="scientific">Apatococcus lobatus</name>
    <dbReference type="NCBI Taxonomy" id="904363"/>
    <lineage>
        <taxon>Eukaryota</taxon>
        <taxon>Viridiplantae</taxon>
        <taxon>Chlorophyta</taxon>
        <taxon>core chlorophytes</taxon>
        <taxon>Trebouxiophyceae</taxon>
        <taxon>Chlorellales</taxon>
        <taxon>Chlorellaceae</taxon>
        <taxon>Apatococcus</taxon>
    </lineage>
</organism>